<dbReference type="Proteomes" id="UP001519460">
    <property type="component" value="Unassembled WGS sequence"/>
</dbReference>
<feature type="region of interest" description="Disordered" evidence="1">
    <location>
        <begin position="1"/>
        <end position="36"/>
    </location>
</feature>
<comment type="caution">
    <text evidence="2">The sequence shown here is derived from an EMBL/GenBank/DDBJ whole genome shotgun (WGS) entry which is preliminary data.</text>
</comment>
<evidence type="ECO:0000256" key="1">
    <source>
        <dbReference type="SAM" id="MobiDB-lite"/>
    </source>
</evidence>
<evidence type="ECO:0000313" key="3">
    <source>
        <dbReference type="Proteomes" id="UP001519460"/>
    </source>
</evidence>
<reference evidence="2 3" key="1">
    <citation type="journal article" date="2023" name="Sci. Data">
        <title>Genome assembly of the Korean intertidal mud-creeper Batillaria attramentaria.</title>
        <authorList>
            <person name="Patra A.K."/>
            <person name="Ho P.T."/>
            <person name="Jun S."/>
            <person name="Lee S.J."/>
            <person name="Kim Y."/>
            <person name="Won Y.J."/>
        </authorList>
    </citation>
    <scope>NUCLEOTIDE SEQUENCE [LARGE SCALE GENOMIC DNA]</scope>
    <source>
        <strain evidence="2">Wonlab-2016</strain>
    </source>
</reference>
<feature type="compositionally biased region" description="Polar residues" evidence="1">
    <location>
        <begin position="23"/>
        <end position="36"/>
    </location>
</feature>
<gene>
    <name evidence="2" type="ORF">BaRGS_00021439</name>
</gene>
<sequence length="69" mass="7532">MVTVVTEDSGKGRQTELVDACPSQDTTNSSPGEAISRPQQTRVCLLFWDGHMRSQALADLSPLEANTRQ</sequence>
<organism evidence="2 3">
    <name type="scientific">Batillaria attramentaria</name>
    <dbReference type="NCBI Taxonomy" id="370345"/>
    <lineage>
        <taxon>Eukaryota</taxon>
        <taxon>Metazoa</taxon>
        <taxon>Spiralia</taxon>
        <taxon>Lophotrochozoa</taxon>
        <taxon>Mollusca</taxon>
        <taxon>Gastropoda</taxon>
        <taxon>Caenogastropoda</taxon>
        <taxon>Sorbeoconcha</taxon>
        <taxon>Cerithioidea</taxon>
        <taxon>Batillariidae</taxon>
        <taxon>Batillaria</taxon>
    </lineage>
</organism>
<proteinExistence type="predicted"/>
<dbReference type="EMBL" id="JACVVK020000166">
    <property type="protein sequence ID" value="KAK7487350.1"/>
    <property type="molecule type" value="Genomic_DNA"/>
</dbReference>
<evidence type="ECO:0000313" key="2">
    <source>
        <dbReference type="EMBL" id="KAK7487350.1"/>
    </source>
</evidence>
<accession>A0ABD0KJH7</accession>
<protein>
    <submittedName>
        <fullName evidence="2">Uncharacterized protein</fullName>
    </submittedName>
</protein>
<dbReference type="AlphaFoldDB" id="A0ABD0KJH7"/>
<keyword evidence="3" id="KW-1185">Reference proteome</keyword>
<name>A0ABD0KJH7_9CAEN</name>